<feature type="compositionally biased region" description="Polar residues" evidence="1">
    <location>
        <begin position="346"/>
        <end position="355"/>
    </location>
</feature>
<feature type="compositionally biased region" description="Low complexity" evidence="1">
    <location>
        <begin position="165"/>
        <end position="181"/>
    </location>
</feature>
<keyword evidence="2" id="KW-0732">Signal</keyword>
<organism evidence="3 4">
    <name type="scientific">Diaporthe eres</name>
    <name type="common">Phomopsis oblonga</name>
    <dbReference type="NCBI Taxonomy" id="83184"/>
    <lineage>
        <taxon>Eukaryota</taxon>
        <taxon>Fungi</taxon>
        <taxon>Dikarya</taxon>
        <taxon>Ascomycota</taxon>
        <taxon>Pezizomycotina</taxon>
        <taxon>Sordariomycetes</taxon>
        <taxon>Sordariomycetidae</taxon>
        <taxon>Diaporthales</taxon>
        <taxon>Diaporthaceae</taxon>
        <taxon>Diaporthe</taxon>
        <taxon>Diaporthe eres species complex</taxon>
    </lineage>
</organism>
<reference evidence="3 4" key="1">
    <citation type="submission" date="2024-02" db="EMBL/GenBank/DDBJ databases">
        <title>De novo assembly and annotation of 12 fungi associated with fruit tree decline syndrome in Ontario, Canada.</title>
        <authorList>
            <person name="Sulman M."/>
            <person name="Ellouze W."/>
            <person name="Ilyukhin E."/>
        </authorList>
    </citation>
    <scope>NUCLEOTIDE SEQUENCE [LARGE SCALE GENOMIC DNA]</scope>
    <source>
        <strain evidence="3 4">M169</strain>
    </source>
</reference>
<name>A0ABR1PL01_DIAER</name>
<feature type="compositionally biased region" description="Polar residues" evidence="1">
    <location>
        <begin position="251"/>
        <end position="264"/>
    </location>
</feature>
<feature type="chain" id="PRO_5046933466" description="Extracellular membrane protein CFEM domain-containing protein" evidence="2">
    <location>
        <begin position="19"/>
        <end position="466"/>
    </location>
</feature>
<feature type="region of interest" description="Disordered" evidence="1">
    <location>
        <begin position="412"/>
        <end position="432"/>
    </location>
</feature>
<feature type="region of interest" description="Disordered" evidence="1">
    <location>
        <begin position="123"/>
        <end position="234"/>
    </location>
</feature>
<feature type="region of interest" description="Disordered" evidence="1">
    <location>
        <begin position="251"/>
        <end position="400"/>
    </location>
</feature>
<evidence type="ECO:0000313" key="3">
    <source>
        <dbReference type="EMBL" id="KAK7739335.1"/>
    </source>
</evidence>
<accession>A0ABR1PL01</accession>
<evidence type="ECO:0000313" key="4">
    <source>
        <dbReference type="Proteomes" id="UP001430848"/>
    </source>
</evidence>
<feature type="compositionally biased region" description="Low complexity" evidence="1">
    <location>
        <begin position="206"/>
        <end position="220"/>
    </location>
</feature>
<feature type="compositionally biased region" description="Polar residues" evidence="1">
    <location>
        <begin position="292"/>
        <end position="320"/>
    </location>
</feature>
<feature type="compositionally biased region" description="Acidic residues" evidence="1">
    <location>
        <begin position="362"/>
        <end position="371"/>
    </location>
</feature>
<evidence type="ECO:0008006" key="5">
    <source>
        <dbReference type="Google" id="ProtNLM"/>
    </source>
</evidence>
<feature type="compositionally biased region" description="Polar residues" evidence="1">
    <location>
        <begin position="188"/>
        <end position="199"/>
    </location>
</feature>
<gene>
    <name evidence="3" type="ORF">SLS63_001678</name>
</gene>
<feature type="compositionally biased region" description="Polar residues" evidence="1">
    <location>
        <begin position="412"/>
        <end position="421"/>
    </location>
</feature>
<protein>
    <recommendedName>
        <fullName evidence="5">Extracellular membrane protein CFEM domain-containing protein</fullName>
    </recommendedName>
</protein>
<sequence>MRNALLSIAVFLPAHVLADDDDGSDIVTFQFSACVSTCLGATGYSMDGEDNQKEMCKASRDGLLEAIIACTVSDCVEELVALDSNLLQPMQTGCKELEKPVSDDEIEDAANAAVNIQATLAASTSTSTTSSSSIEPVPVVINPTTPSFQPLGVETETSTTPDILTTPVPAEAPTAVEPAAEMIPSSPAPTTVTEPTISQPEPAVPAETQTSTSELSSPSETQPPPEPTTSAETSSITAAAIVPVAQLTDISPAQPTPETTTVAEPSSDPAPSPPPASDATSATAGDHANQIHPETTSETTVVKPSSTDNADPQSKQTTAPEQAPANNPIAGATTSSEASKTEGSRSKATQANTGNSASQGSDDGDDEEDSSAGETSTATPDISGELVLATGTPTASSASGFATSVTAVTAYPSASGTQTAASDDEDRGLGGGSPFSVVMASAALGKAPSWWASLCVTLGMLVSLML</sequence>
<comment type="caution">
    <text evidence="3">The sequence shown here is derived from an EMBL/GenBank/DDBJ whole genome shotgun (WGS) entry which is preliminary data.</text>
</comment>
<dbReference type="EMBL" id="JAKNSF020000004">
    <property type="protein sequence ID" value="KAK7739335.1"/>
    <property type="molecule type" value="Genomic_DNA"/>
</dbReference>
<dbReference type="Proteomes" id="UP001430848">
    <property type="component" value="Unassembled WGS sequence"/>
</dbReference>
<proteinExistence type="predicted"/>
<feature type="signal peptide" evidence="2">
    <location>
        <begin position="1"/>
        <end position="18"/>
    </location>
</feature>
<feature type="compositionally biased region" description="Polar residues" evidence="1">
    <location>
        <begin position="391"/>
        <end position="400"/>
    </location>
</feature>
<keyword evidence="4" id="KW-1185">Reference proteome</keyword>
<feature type="compositionally biased region" description="Low complexity" evidence="1">
    <location>
        <begin position="123"/>
        <end position="133"/>
    </location>
</feature>
<evidence type="ECO:0000256" key="1">
    <source>
        <dbReference type="SAM" id="MobiDB-lite"/>
    </source>
</evidence>
<evidence type="ECO:0000256" key="2">
    <source>
        <dbReference type="SAM" id="SignalP"/>
    </source>
</evidence>